<dbReference type="PROSITE" id="PS50110">
    <property type="entry name" value="RESPONSE_REGULATORY"/>
    <property type="match status" value="1"/>
</dbReference>
<feature type="domain" description="OmpR/PhoB-type" evidence="9">
    <location>
        <begin position="127"/>
        <end position="224"/>
    </location>
</feature>
<dbReference type="EMBL" id="RLIH01000003">
    <property type="protein sequence ID" value="RVU55200.1"/>
    <property type="molecule type" value="Genomic_DNA"/>
</dbReference>
<dbReference type="PROSITE" id="PS51755">
    <property type="entry name" value="OMPR_PHOB"/>
    <property type="match status" value="1"/>
</dbReference>
<keyword evidence="11" id="KW-1185">Reference proteome</keyword>
<dbReference type="InterPro" id="IPR011006">
    <property type="entry name" value="CheY-like_superfamily"/>
</dbReference>
<sequence>MNNILVVEDDIDINNLLVEILKSQNYTVQSAFTAREALLLMKLSKFDLIILDLMMPNMPGEEFITEIRKDNDIAIIVISAKSSKETRIDVLKRGADVFLEKPFDKDEVLAQVEATLRRYKEYGYSEEEILIFKDIDLNLSTMEVRVENKPVKLTPIEFNILKLLISNPKKIFTKENIYSSVWDQEYAYDADTVNSHISNLRNKLKKINEYDYIETIWGMGYRLK</sequence>
<dbReference type="FunFam" id="1.10.10.10:FF:000018">
    <property type="entry name" value="DNA-binding response regulator ResD"/>
    <property type="match status" value="1"/>
</dbReference>
<reference evidence="10 11" key="1">
    <citation type="submission" date="2018-11" db="EMBL/GenBank/DDBJ databases">
        <title>Genome sequencing and assembly of Anaerosphaera sp. nov., GS7-6-2.</title>
        <authorList>
            <person name="Rettenmaier R."/>
            <person name="Liebl W."/>
            <person name="Zverlov V."/>
        </authorList>
    </citation>
    <scope>NUCLEOTIDE SEQUENCE [LARGE SCALE GENOMIC DNA]</scope>
    <source>
        <strain evidence="10 11">GS7-6-2</strain>
    </source>
</reference>
<dbReference type="InterPro" id="IPR001867">
    <property type="entry name" value="OmpR/PhoB-type_DNA-bd"/>
</dbReference>
<evidence type="ECO:0000313" key="10">
    <source>
        <dbReference type="EMBL" id="RVU55200.1"/>
    </source>
</evidence>
<dbReference type="GO" id="GO:0000976">
    <property type="term" value="F:transcription cis-regulatory region binding"/>
    <property type="evidence" value="ECO:0007669"/>
    <property type="project" value="TreeGrafter"/>
</dbReference>
<accession>A0A437S7Y7</accession>
<dbReference type="SMART" id="SM00448">
    <property type="entry name" value="REC"/>
    <property type="match status" value="1"/>
</dbReference>
<keyword evidence="3" id="KW-0805">Transcription regulation</keyword>
<dbReference type="CDD" id="cd00383">
    <property type="entry name" value="trans_reg_C"/>
    <property type="match status" value="1"/>
</dbReference>
<dbReference type="InterPro" id="IPR039420">
    <property type="entry name" value="WalR-like"/>
</dbReference>
<proteinExistence type="predicted"/>
<dbReference type="GO" id="GO:0000156">
    <property type="term" value="F:phosphorelay response regulator activity"/>
    <property type="evidence" value="ECO:0007669"/>
    <property type="project" value="TreeGrafter"/>
</dbReference>
<feature type="DNA-binding region" description="OmpR/PhoB-type" evidence="7">
    <location>
        <begin position="127"/>
        <end position="224"/>
    </location>
</feature>
<dbReference type="OrthoDB" id="9802426at2"/>
<keyword evidence="5" id="KW-0804">Transcription</keyword>
<evidence type="ECO:0000256" key="6">
    <source>
        <dbReference type="PROSITE-ProRule" id="PRU00169"/>
    </source>
</evidence>
<comment type="caution">
    <text evidence="10">The sequence shown here is derived from an EMBL/GenBank/DDBJ whole genome shotgun (WGS) entry which is preliminary data.</text>
</comment>
<dbReference type="Gene3D" id="3.40.50.2300">
    <property type="match status" value="1"/>
</dbReference>
<dbReference type="SMART" id="SM00862">
    <property type="entry name" value="Trans_reg_C"/>
    <property type="match status" value="1"/>
</dbReference>
<dbReference type="Gene3D" id="1.10.10.10">
    <property type="entry name" value="Winged helix-like DNA-binding domain superfamily/Winged helix DNA-binding domain"/>
    <property type="match status" value="1"/>
</dbReference>
<evidence type="ECO:0000256" key="7">
    <source>
        <dbReference type="PROSITE-ProRule" id="PRU01091"/>
    </source>
</evidence>
<organism evidence="10 11">
    <name type="scientific">Anaerosphaera multitolerans</name>
    <dbReference type="NCBI Taxonomy" id="2487351"/>
    <lineage>
        <taxon>Bacteria</taxon>
        <taxon>Bacillati</taxon>
        <taxon>Bacillota</taxon>
        <taxon>Tissierellia</taxon>
        <taxon>Tissierellales</taxon>
        <taxon>Peptoniphilaceae</taxon>
        <taxon>Anaerosphaera</taxon>
    </lineage>
</organism>
<dbReference type="PANTHER" id="PTHR48111">
    <property type="entry name" value="REGULATOR OF RPOS"/>
    <property type="match status" value="1"/>
</dbReference>
<evidence type="ECO:0000256" key="3">
    <source>
        <dbReference type="ARBA" id="ARBA00023015"/>
    </source>
</evidence>
<dbReference type="GO" id="GO:0032993">
    <property type="term" value="C:protein-DNA complex"/>
    <property type="evidence" value="ECO:0007669"/>
    <property type="project" value="TreeGrafter"/>
</dbReference>
<dbReference type="Pfam" id="PF00486">
    <property type="entry name" value="Trans_reg_C"/>
    <property type="match status" value="1"/>
</dbReference>
<dbReference type="SUPFAM" id="SSF52172">
    <property type="entry name" value="CheY-like"/>
    <property type="match status" value="1"/>
</dbReference>
<evidence type="ECO:0000313" key="11">
    <source>
        <dbReference type="Proteomes" id="UP000288812"/>
    </source>
</evidence>
<gene>
    <name evidence="10" type="ORF">EF514_02700</name>
</gene>
<keyword evidence="4 7" id="KW-0238">DNA-binding</keyword>
<dbReference type="GO" id="GO:0005829">
    <property type="term" value="C:cytosol"/>
    <property type="evidence" value="ECO:0007669"/>
    <property type="project" value="TreeGrafter"/>
</dbReference>
<dbReference type="GO" id="GO:0006355">
    <property type="term" value="P:regulation of DNA-templated transcription"/>
    <property type="evidence" value="ECO:0007669"/>
    <property type="project" value="InterPro"/>
</dbReference>
<dbReference type="RefSeq" id="WP_127723577.1">
    <property type="nucleotide sequence ID" value="NZ_RLIH01000003.1"/>
</dbReference>
<evidence type="ECO:0000259" key="9">
    <source>
        <dbReference type="PROSITE" id="PS51755"/>
    </source>
</evidence>
<evidence type="ECO:0000256" key="1">
    <source>
        <dbReference type="ARBA" id="ARBA00022553"/>
    </source>
</evidence>
<dbReference type="Proteomes" id="UP000288812">
    <property type="component" value="Unassembled WGS sequence"/>
</dbReference>
<dbReference type="Pfam" id="PF00072">
    <property type="entry name" value="Response_reg"/>
    <property type="match status" value="1"/>
</dbReference>
<feature type="domain" description="Response regulatory" evidence="8">
    <location>
        <begin position="3"/>
        <end position="116"/>
    </location>
</feature>
<name>A0A437S7Y7_9FIRM</name>
<dbReference type="InterPro" id="IPR036388">
    <property type="entry name" value="WH-like_DNA-bd_sf"/>
</dbReference>
<evidence type="ECO:0000256" key="5">
    <source>
        <dbReference type="ARBA" id="ARBA00023163"/>
    </source>
</evidence>
<protein>
    <submittedName>
        <fullName evidence="10">DNA-binding response regulator</fullName>
    </submittedName>
</protein>
<dbReference type="InterPro" id="IPR001789">
    <property type="entry name" value="Sig_transdc_resp-reg_receiver"/>
</dbReference>
<dbReference type="AlphaFoldDB" id="A0A437S7Y7"/>
<dbReference type="PANTHER" id="PTHR48111:SF2">
    <property type="entry name" value="RESPONSE REGULATOR SAER"/>
    <property type="match status" value="1"/>
</dbReference>
<feature type="modified residue" description="4-aspartylphosphate" evidence="6">
    <location>
        <position position="52"/>
    </location>
</feature>
<keyword evidence="1 6" id="KW-0597">Phosphoprotein</keyword>
<evidence type="ECO:0000256" key="2">
    <source>
        <dbReference type="ARBA" id="ARBA00023012"/>
    </source>
</evidence>
<evidence type="ECO:0000259" key="8">
    <source>
        <dbReference type="PROSITE" id="PS50110"/>
    </source>
</evidence>
<evidence type="ECO:0000256" key="4">
    <source>
        <dbReference type="ARBA" id="ARBA00023125"/>
    </source>
</evidence>
<keyword evidence="2" id="KW-0902">Two-component regulatory system</keyword>